<dbReference type="SMART" id="SM00950">
    <property type="entry name" value="Piwi"/>
    <property type="match status" value="1"/>
</dbReference>
<comment type="caution">
    <text evidence="5">The sequence shown here is derived from an EMBL/GenBank/DDBJ whole genome shotgun (WGS) entry which is preliminary data.</text>
</comment>
<feature type="compositionally biased region" description="Polar residues" evidence="2">
    <location>
        <begin position="43"/>
        <end position="58"/>
    </location>
</feature>
<dbReference type="Gene3D" id="3.30.420.10">
    <property type="entry name" value="Ribonuclease H-like superfamily/Ribonuclease H"/>
    <property type="match status" value="1"/>
</dbReference>
<gene>
    <name evidence="5" type="ORF">MNOR_LOCUS5613</name>
</gene>
<evidence type="ECO:0000259" key="3">
    <source>
        <dbReference type="PROSITE" id="PS50821"/>
    </source>
</evidence>
<dbReference type="EMBL" id="CAXKWB010002190">
    <property type="protein sequence ID" value="CAL4066366.1"/>
    <property type="molecule type" value="Genomic_DNA"/>
</dbReference>
<organism evidence="5 6">
    <name type="scientific">Meganyctiphanes norvegica</name>
    <name type="common">Northern krill</name>
    <name type="synonym">Thysanopoda norvegica</name>
    <dbReference type="NCBI Taxonomy" id="48144"/>
    <lineage>
        <taxon>Eukaryota</taxon>
        <taxon>Metazoa</taxon>
        <taxon>Ecdysozoa</taxon>
        <taxon>Arthropoda</taxon>
        <taxon>Crustacea</taxon>
        <taxon>Multicrustacea</taxon>
        <taxon>Malacostraca</taxon>
        <taxon>Eumalacostraca</taxon>
        <taxon>Eucarida</taxon>
        <taxon>Euphausiacea</taxon>
        <taxon>Euphausiidae</taxon>
        <taxon>Meganyctiphanes</taxon>
    </lineage>
</organism>
<dbReference type="InterPro" id="IPR003165">
    <property type="entry name" value="Piwi"/>
</dbReference>
<dbReference type="SUPFAM" id="SSF53098">
    <property type="entry name" value="Ribonuclease H-like"/>
    <property type="match status" value="1"/>
</dbReference>
<dbReference type="Pfam" id="PF02170">
    <property type="entry name" value="PAZ"/>
    <property type="match status" value="1"/>
</dbReference>
<evidence type="ECO:0000313" key="6">
    <source>
        <dbReference type="Proteomes" id="UP001497623"/>
    </source>
</evidence>
<feature type="domain" description="PAZ" evidence="3">
    <location>
        <begin position="370"/>
        <end position="472"/>
    </location>
</feature>
<feature type="region of interest" description="Disordered" evidence="2">
    <location>
        <begin position="138"/>
        <end position="175"/>
    </location>
</feature>
<feature type="domain" description="Piwi" evidence="4">
    <location>
        <begin position="635"/>
        <end position="928"/>
    </location>
</feature>
<evidence type="ECO:0000313" key="5">
    <source>
        <dbReference type="EMBL" id="CAL4066366.1"/>
    </source>
</evidence>
<proteinExistence type="inferred from homology"/>
<evidence type="ECO:0000256" key="1">
    <source>
        <dbReference type="RuleBase" id="RU361178"/>
    </source>
</evidence>
<dbReference type="GO" id="GO:0003723">
    <property type="term" value="F:RNA binding"/>
    <property type="evidence" value="ECO:0007669"/>
    <property type="project" value="InterPro"/>
</dbReference>
<accession>A0AAV2PZ63</accession>
<dbReference type="PROSITE" id="PS50821">
    <property type="entry name" value="PAZ"/>
    <property type="match status" value="1"/>
</dbReference>
<keyword evidence="6" id="KW-1185">Reference proteome</keyword>
<reference evidence="5 6" key="1">
    <citation type="submission" date="2024-05" db="EMBL/GenBank/DDBJ databases">
        <authorList>
            <person name="Wallberg A."/>
        </authorList>
    </citation>
    <scope>NUCLEOTIDE SEQUENCE [LARGE SCALE GENOMIC DNA]</scope>
</reference>
<dbReference type="CDD" id="cd04658">
    <property type="entry name" value="Piwi_piwi-like_Euk"/>
    <property type="match status" value="1"/>
</dbReference>
<feature type="non-terminal residue" evidence="5">
    <location>
        <position position="942"/>
    </location>
</feature>
<dbReference type="InterPro" id="IPR036397">
    <property type="entry name" value="RNaseH_sf"/>
</dbReference>
<protein>
    <submittedName>
        <fullName evidence="5">Uncharacterized protein</fullName>
    </submittedName>
</protein>
<evidence type="ECO:0000256" key="2">
    <source>
        <dbReference type="SAM" id="MobiDB-lite"/>
    </source>
</evidence>
<sequence length="942" mass="104376">MSERGGRSRARGRAKESEANQDKQQAGQVRRPGNVEAVDDQFNRLSLQADQPTQSSFVPTGPAFVSTGPPRGASSSGGRGGAQRGGYDGGGRGGATGAQGGYDGGGRGGAGGAGGYDGGGRGGAGGAGGYDGGGRGGAGGARGGGRGGAGGRGGPGGRGGAGFRGRGRGRGRGGFRDRVVDQLQEMSETKDQVVWTKPEHVTNKKGTSGQAILLRANYYEVKAVPDWVLLMYRVDFSPEDERTQVKKELLRQHSQVLGNYIFDGNQLYVSQKLPHDPMELASKRPDDDSTYTVKIRFLKEIPPSDTQFLQIFSILLRRCYEHLGLSQIGRHYYDRSQEVQNHKYRDIYVITAIICHKHNTILFVSYILLNYLHFLLEIQNYFLLHIKKYYSTNILIKFKHKKYIDWIYSFIEGITLSNVYISYIKLVSPKTYQVTIKDPYQPLLMSKPKKKDLRRGQKGNIYLIPELCVATGLTDAMRNDYTIMKDFAQYTRMEPDKRVQSLQKYNSQLFQNAKVKAELQQWGLEFSQTLVRVRGRILPPEVISQGGHSFTYNPADPDWAKNIKDVPMNMAMKVTNWVLVYPIRLKLEAADLLGGLKRVGKPLGMIFAQPQIEVLQVDLAQEYVGAISRYPGVQLVVCVLPNDRLDRYAAIKKHASVKMALPSQMVLAKSLQNKQRLGSIVSKIAIQINCKLGGEVWNIQIPFTNTMVVGYDAYHDSTRKGASWGAVVASFNQQQTRYYGQVTCHANQEELTANFCASIQNALGHFAEVNGRLPERVIVYRDGVGEGQLGYVRDTEISAIKACFAANSFSPRFSFLVVSKRINTRLFAEGSKTGKPINAPPGTVCDDVITLPERFDFYLVSQRVGVGTVTPTSYNILEDVNSNLDADRHQRLAYKLSHLYFNWMGPVRVPAPCLYAHKLAYITGQAIHAVPNKDLADKLWYL</sequence>
<feature type="compositionally biased region" description="Gly residues" evidence="2">
    <location>
        <begin position="75"/>
        <end position="100"/>
    </location>
</feature>
<dbReference type="SUPFAM" id="SSF101690">
    <property type="entry name" value="PAZ domain"/>
    <property type="match status" value="1"/>
</dbReference>
<evidence type="ECO:0000259" key="4">
    <source>
        <dbReference type="PROSITE" id="PS50822"/>
    </source>
</evidence>
<dbReference type="GO" id="GO:0034587">
    <property type="term" value="P:piRNA processing"/>
    <property type="evidence" value="ECO:0007669"/>
    <property type="project" value="UniProtKB-ARBA"/>
</dbReference>
<dbReference type="SMART" id="SM00949">
    <property type="entry name" value="PAZ"/>
    <property type="match status" value="1"/>
</dbReference>
<dbReference type="Proteomes" id="UP001497623">
    <property type="component" value="Unassembled WGS sequence"/>
</dbReference>
<dbReference type="Gene3D" id="3.40.50.2300">
    <property type="match status" value="1"/>
</dbReference>
<comment type="similarity">
    <text evidence="1">Belongs to the argonaute family.</text>
</comment>
<dbReference type="PROSITE" id="PS50822">
    <property type="entry name" value="PIWI"/>
    <property type="match status" value="1"/>
</dbReference>
<dbReference type="InterPro" id="IPR036085">
    <property type="entry name" value="PAZ_dom_sf"/>
</dbReference>
<dbReference type="InterPro" id="IPR003100">
    <property type="entry name" value="PAZ_dom"/>
</dbReference>
<dbReference type="PANTHER" id="PTHR22891">
    <property type="entry name" value="EUKARYOTIC TRANSLATION INITIATION FACTOR 2C"/>
    <property type="match status" value="1"/>
</dbReference>
<dbReference type="Pfam" id="PF02171">
    <property type="entry name" value="Piwi"/>
    <property type="match status" value="1"/>
</dbReference>
<dbReference type="AlphaFoldDB" id="A0AAV2PZ63"/>
<dbReference type="InterPro" id="IPR012337">
    <property type="entry name" value="RNaseH-like_sf"/>
</dbReference>
<feature type="region of interest" description="Disordered" evidence="2">
    <location>
        <begin position="1"/>
        <end position="100"/>
    </location>
</feature>
<feature type="compositionally biased region" description="Gly residues" evidence="2">
    <location>
        <begin position="138"/>
        <end position="164"/>
    </location>
</feature>
<dbReference type="Gene3D" id="2.170.260.10">
    <property type="entry name" value="paz domain"/>
    <property type="match status" value="1"/>
</dbReference>
<name>A0AAV2PZ63_MEGNR</name>
<dbReference type="Pfam" id="PF23278">
    <property type="entry name" value="Piwi_N"/>
    <property type="match status" value="1"/>
</dbReference>